<protein>
    <submittedName>
        <fullName evidence="2">Uncharacterized protein</fullName>
    </submittedName>
</protein>
<feature type="compositionally biased region" description="Low complexity" evidence="1">
    <location>
        <begin position="38"/>
        <end position="49"/>
    </location>
</feature>
<feature type="compositionally biased region" description="Polar residues" evidence="1">
    <location>
        <begin position="50"/>
        <end position="78"/>
    </location>
</feature>
<evidence type="ECO:0000313" key="2">
    <source>
        <dbReference type="EMBL" id="CAA9396936.1"/>
    </source>
</evidence>
<dbReference type="AlphaFoldDB" id="A0A6J4NXS7"/>
<evidence type="ECO:0000256" key="1">
    <source>
        <dbReference type="SAM" id="MobiDB-lite"/>
    </source>
</evidence>
<feature type="compositionally biased region" description="Low complexity" evidence="1">
    <location>
        <begin position="114"/>
        <end position="126"/>
    </location>
</feature>
<feature type="non-terminal residue" evidence="2">
    <location>
        <position position="149"/>
    </location>
</feature>
<accession>A0A6J4NXS7</accession>
<name>A0A6J4NXS7_9ACTN</name>
<feature type="compositionally biased region" description="Basic and acidic residues" evidence="1">
    <location>
        <begin position="1"/>
        <end position="12"/>
    </location>
</feature>
<organism evidence="2">
    <name type="scientific">uncultured Nocardioides sp</name>
    <dbReference type="NCBI Taxonomy" id="198441"/>
    <lineage>
        <taxon>Bacteria</taxon>
        <taxon>Bacillati</taxon>
        <taxon>Actinomycetota</taxon>
        <taxon>Actinomycetes</taxon>
        <taxon>Propionibacteriales</taxon>
        <taxon>Nocardioidaceae</taxon>
        <taxon>Nocardioides</taxon>
        <taxon>environmental samples</taxon>
    </lineage>
</organism>
<feature type="compositionally biased region" description="Low complexity" evidence="1">
    <location>
        <begin position="88"/>
        <end position="97"/>
    </location>
</feature>
<feature type="compositionally biased region" description="Basic residues" evidence="1">
    <location>
        <begin position="98"/>
        <end position="113"/>
    </location>
</feature>
<dbReference type="EMBL" id="CADCUM010000106">
    <property type="protein sequence ID" value="CAA9396936.1"/>
    <property type="molecule type" value="Genomic_DNA"/>
</dbReference>
<feature type="region of interest" description="Disordered" evidence="1">
    <location>
        <begin position="1"/>
        <end position="149"/>
    </location>
</feature>
<proteinExistence type="predicted"/>
<feature type="non-terminal residue" evidence="2">
    <location>
        <position position="1"/>
    </location>
</feature>
<sequence length="149" mass="15580">APTAWDPRRDVSRATSLPLRTPGSRPRTGCRSRPADGSARPATTPSTSSCAVGQRSTPSSASTTCWPSRPSVPSTTTGCVCPMTSPWSGGTTSARRGTPGRRSRRSGPTRRPSRGSPSRDSCPSSTATNDPRRKSCATTSSWCGRAQSV</sequence>
<gene>
    <name evidence="2" type="ORF">AVDCRST_MAG32-2690</name>
</gene>
<reference evidence="2" key="1">
    <citation type="submission" date="2020-02" db="EMBL/GenBank/DDBJ databases">
        <authorList>
            <person name="Meier V. D."/>
        </authorList>
    </citation>
    <scope>NUCLEOTIDE SEQUENCE</scope>
    <source>
        <strain evidence="2">AVDCRST_MAG32</strain>
    </source>
</reference>
<feature type="compositionally biased region" description="Polar residues" evidence="1">
    <location>
        <begin position="136"/>
        <end position="149"/>
    </location>
</feature>